<dbReference type="EMBL" id="MZ130488">
    <property type="protein sequence ID" value="QWM90366.1"/>
    <property type="molecule type" value="Genomic_DNA"/>
</dbReference>
<feature type="compositionally biased region" description="Polar residues" evidence="1">
    <location>
        <begin position="1"/>
        <end position="11"/>
    </location>
</feature>
<evidence type="ECO:0000313" key="2">
    <source>
        <dbReference type="EMBL" id="QWM90366.1"/>
    </source>
</evidence>
<reference evidence="2 3" key="1">
    <citation type="submission" date="2021-04" db="EMBL/GenBank/DDBJ databases">
        <authorList>
            <person name="Shkoporov A.N."/>
            <person name="Stockdale S.R."/>
            <person name="Guerin E."/>
            <person name="Ross R.P."/>
            <person name="Hill C."/>
        </authorList>
    </citation>
    <scope>NUCLEOTIDE SEQUENCE [LARGE SCALE GENOMIC DNA]</scope>
    <source>
        <strain evidence="3">cr17_1</strain>
    </source>
</reference>
<keyword evidence="3" id="KW-1185">Reference proteome</keyword>
<proteinExistence type="predicted"/>
<gene>
    <name evidence="2" type="primary">gp_25629</name>
</gene>
<organism evidence="2 3">
    <name type="scientific">uncultured phage cr17_1</name>
    <dbReference type="NCBI Taxonomy" id="2986404"/>
    <lineage>
        <taxon>Viruses</taxon>
        <taxon>Duplodnaviria</taxon>
        <taxon>Heunggongvirae</taxon>
        <taxon>Uroviricota</taxon>
        <taxon>Caudoviricetes</taxon>
        <taxon>Crassvirales</taxon>
        <taxon>Intestiviridae</taxon>
        <taxon>Crudevirinae</taxon>
        <taxon>Endlipuvirus</taxon>
        <taxon>Endlipuvirus intestinihominis</taxon>
    </lineage>
</organism>
<evidence type="ECO:0000313" key="3">
    <source>
        <dbReference type="Proteomes" id="UP000827442"/>
    </source>
</evidence>
<feature type="region of interest" description="Disordered" evidence="1">
    <location>
        <begin position="1"/>
        <end position="51"/>
    </location>
</feature>
<dbReference type="Proteomes" id="UP000827442">
    <property type="component" value="Segment"/>
</dbReference>
<name>A0AAE7RVU9_9CAUD</name>
<dbReference type="RefSeq" id="YP_010359938.1">
    <property type="nucleotide sequence ID" value="NC_062778.1"/>
</dbReference>
<dbReference type="GeneID" id="75691597"/>
<feature type="compositionally biased region" description="Basic and acidic residues" evidence="1">
    <location>
        <begin position="38"/>
        <end position="51"/>
    </location>
</feature>
<dbReference type="KEGG" id="vg:75691597"/>
<evidence type="ECO:0000256" key="1">
    <source>
        <dbReference type="SAM" id="MobiDB-lite"/>
    </source>
</evidence>
<accession>A0AAE7RVU9</accession>
<protein>
    <submittedName>
        <fullName evidence="2">Uncharacterized protein</fullName>
    </submittedName>
</protein>
<sequence length="393" mass="44988">MENNTSNNSAKLNFGLSDRSKGSSDNKVTAFGGFPVKESVDEKPEPIPGSVEEKDINVKNREYIDKRSVTIALVKNYSLFRRANDKSLTKRRDFIGSSVTSSRTLSSNKGEVEAYFPDLIGLSPNNENFITRVKQYLNNIQISVNELGKKFDISFRYDRYIDFRAIQDKEKLIEEKYRQADKSNLGELKKALAAKIAAINDLESSKYQFGRPVNIEDYLMYRHCLLYKDIAKDTALINSDPSIRFYFKDDQKEADLQRKLRLENNKAKANFVSMIADDELFDAIYAQYCVNVGKPVILSSLEDRMIKENELDKFSSDEPIKFNKMFNDADIKIKAIIEILIERGEFVRSQYNQNIITPEGEFIGANVKEAVAWFKNPANADVVNAYKNKLKNV</sequence>